<organism evidence="13 14">
    <name type="scientific">Pedobacter kyonggii</name>
    <dbReference type="NCBI Taxonomy" id="1926871"/>
    <lineage>
        <taxon>Bacteria</taxon>
        <taxon>Pseudomonadati</taxon>
        <taxon>Bacteroidota</taxon>
        <taxon>Sphingobacteriia</taxon>
        <taxon>Sphingobacteriales</taxon>
        <taxon>Sphingobacteriaceae</taxon>
        <taxon>Pedobacter</taxon>
    </lineage>
</organism>
<evidence type="ECO:0000256" key="2">
    <source>
        <dbReference type="ARBA" id="ARBA00013017"/>
    </source>
</evidence>
<dbReference type="AlphaFoldDB" id="A0A4Q9H9L0"/>
<comment type="function">
    <text evidence="1">Thiol-specific peroxidase that catalyzes the reduction of hydrogen peroxide and organic hydroperoxides to water and alcohols, respectively. Plays a role in cell protection against oxidative stress by detoxifying peroxides and as sensor of hydrogen peroxide-mediated signaling events.</text>
</comment>
<proteinExistence type="inferred from homology"/>
<evidence type="ECO:0000256" key="9">
    <source>
        <dbReference type="ARBA" id="ARBA00038489"/>
    </source>
</evidence>
<dbReference type="InterPro" id="IPR000866">
    <property type="entry name" value="AhpC/TSA"/>
</dbReference>
<name>A0A4Q9H9L0_9SPHI</name>
<evidence type="ECO:0000313" key="14">
    <source>
        <dbReference type="Proteomes" id="UP000291819"/>
    </source>
</evidence>
<evidence type="ECO:0000259" key="12">
    <source>
        <dbReference type="PROSITE" id="PS51352"/>
    </source>
</evidence>
<gene>
    <name evidence="13" type="ORF">EYS08_18330</name>
</gene>
<keyword evidence="5" id="KW-0560">Oxidoreductase</keyword>
<dbReference type="PANTHER" id="PTHR42801:SF7">
    <property type="entry name" value="SLL1159 PROTEIN"/>
    <property type="match status" value="1"/>
</dbReference>
<comment type="catalytic activity">
    <reaction evidence="11">
        <text>a hydroperoxide + [thioredoxin]-dithiol = an alcohol + [thioredoxin]-disulfide + H2O</text>
        <dbReference type="Rhea" id="RHEA:62620"/>
        <dbReference type="Rhea" id="RHEA-COMP:10698"/>
        <dbReference type="Rhea" id="RHEA-COMP:10700"/>
        <dbReference type="ChEBI" id="CHEBI:15377"/>
        <dbReference type="ChEBI" id="CHEBI:29950"/>
        <dbReference type="ChEBI" id="CHEBI:30879"/>
        <dbReference type="ChEBI" id="CHEBI:35924"/>
        <dbReference type="ChEBI" id="CHEBI:50058"/>
        <dbReference type="EC" id="1.11.1.24"/>
    </reaction>
</comment>
<dbReference type="GO" id="GO:0008379">
    <property type="term" value="F:thioredoxin peroxidase activity"/>
    <property type="evidence" value="ECO:0007669"/>
    <property type="project" value="TreeGrafter"/>
</dbReference>
<dbReference type="GO" id="GO:0045454">
    <property type="term" value="P:cell redox homeostasis"/>
    <property type="evidence" value="ECO:0007669"/>
    <property type="project" value="TreeGrafter"/>
</dbReference>
<dbReference type="GO" id="GO:0005737">
    <property type="term" value="C:cytoplasm"/>
    <property type="evidence" value="ECO:0007669"/>
    <property type="project" value="TreeGrafter"/>
</dbReference>
<reference evidence="13 14" key="1">
    <citation type="submission" date="2019-02" db="EMBL/GenBank/DDBJ databases">
        <title>Pedobacter kyonggii whole genome sequence analysis.</title>
        <authorList>
            <person name="Dahal R.H."/>
        </authorList>
    </citation>
    <scope>NUCLEOTIDE SEQUENCE [LARGE SCALE GENOMIC DNA]</scope>
    <source>
        <strain evidence="13 14">K-4-11-1</strain>
    </source>
</reference>
<feature type="domain" description="Thioredoxin" evidence="12">
    <location>
        <begin position="45"/>
        <end position="216"/>
    </location>
</feature>
<dbReference type="GO" id="GO:0034599">
    <property type="term" value="P:cellular response to oxidative stress"/>
    <property type="evidence" value="ECO:0007669"/>
    <property type="project" value="TreeGrafter"/>
</dbReference>
<evidence type="ECO:0000256" key="1">
    <source>
        <dbReference type="ARBA" id="ARBA00003330"/>
    </source>
</evidence>
<dbReference type="InterPro" id="IPR013766">
    <property type="entry name" value="Thioredoxin_domain"/>
</dbReference>
<keyword evidence="4" id="KW-0049">Antioxidant</keyword>
<dbReference type="EC" id="1.11.1.24" evidence="2"/>
<protein>
    <recommendedName>
        <fullName evidence="2">thioredoxin-dependent peroxiredoxin</fullName>
        <ecNumber evidence="2">1.11.1.24</ecNumber>
    </recommendedName>
    <alternativeName>
        <fullName evidence="8">Thioredoxin peroxidase</fullName>
    </alternativeName>
    <alternativeName>
        <fullName evidence="10">Thioredoxin-dependent peroxiredoxin Bcp</fullName>
    </alternativeName>
</protein>
<dbReference type="InterPro" id="IPR050924">
    <property type="entry name" value="Peroxiredoxin_BCP/PrxQ"/>
</dbReference>
<dbReference type="SUPFAM" id="SSF52833">
    <property type="entry name" value="Thioredoxin-like"/>
    <property type="match status" value="1"/>
</dbReference>
<dbReference type="CDD" id="cd02970">
    <property type="entry name" value="PRX_like2"/>
    <property type="match status" value="1"/>
</dbReference>
<evidence type="ECO:0000256" key="7">
    <source>
        <dbReference type="ARBA" id="ARBA00023284"/>
    </source>
</evidence>
<evidence type="ECO:0000256" key="8">
    <source>
        <dbReference type="ARBA" id="ARBA00032824"/>
    </source>
</evidence>
<evidence type="ECO:0000256" key="5">
    <source>
        <dbReference type="ARBA" id="ARBA00023002"/>
    </source>
</evidence>
<dbReference type="PANTHER" id="PTHR42801">
    <property type="entry name" value="THIOREDOXIN-DEPENDENT PEROXIDE REDUCTASE"/>
    <property type="match status" value="1"/>
</dbReference>
<dbReference type="RefSeq" id="WP_131031472.1">
    <property type="nucleotide sequence ID" value="NZ_SIXF01000021.1"/>
</dbReference>
<keyword evidence="3" id="KW-0575">Peroxidase</keyword>
<keyword evidence="14" id="KW-1185">Reference proteome</keyword>
<comment type="caution">
    <text evidence="13">The sequence shown here is derived from an EMBL/GenBank/DDBJ whole genome shotgun (WGS) entry which is preliminary data.</text>
</comment>
<dbReference type="Pfam" id="PF00578">
    <property type="entry name" value="AhpC-TSA"/>
    <property type="match status" value="1"/>
</dbReference>
<dbReference type="Proteomes" id="UP000291819">
    <property type="component" value="Unassembled WGS sequence"/>
</dbReference>
<comment type="similarity">
    <text evidence="9">Belongs to the peroxiredoxin family. BCP/PrxQ subfamily.</text>
</comment>
<evidence type="ECO:0000256" key="4">
    <source>
        <dbReference type="ARBA" id="ARBA00022862"/>
    </source>
</evidence>
<dbReference type="Gene3D" id="3.40.30.10">
    <property type="entry name" value="Glutaredoxin"/>
    <property type="match status" value="1"/>
</dbReference>
<keyword evidence="7" id="KW-0676">Redox-active center</keyword>
<evidence type="ECO:0000256" key="6">
    <source>
        <dbReference type="ARBA" id="ARBA00023157"/>
    </source>
</evidence>
<dbReference type="EMBL" id="SIXF01000021">
    <property type="protein sequence ID" value="TBO40606.1"/>
    <property type="molecule type" value="Genomic_DNA"/>
</dbReference>
<dbReference type="InterPro" id="IPR036249">
    <property type="entry name" value="Thioredoxin-like_sf"/>
</dbReference>
<keyword evidence="6" id="KW-1015">Disulfide bond</keyword>
<dbReference type="OrthoDB" id="9809746at2"/>
<dbReference type="PROSITE" id="PS51352">
    <property type="entry name" value="THIOREDOXIN_2"/>
    <property type="match status" value="1"/>
</dbReference>
<evidence type="ECO:0000313" key="13">
    <source>
        <dbReference type="EMBL" id="TBO40606.1"/>
    </source>
</evidence>
<evidence type="ECO:0000256" key="10">
    <source>
        <dbReference type="ARBA" id="ARBA00042639"/>
    </source>
</evidence>
<accession>A0A4Q9H9L0</accession>
<evidence type="ECO:0000256" key="3">
    <source>
        <dbReference type="ARBA" id="ARBA00022559"/>
    </source>
</evidence>
<evidence type="ECO:0000256" key="11">
    <source>
        <dbReference type="ARBA" id="ARBA00049091"/>
    </source>
</evidence>
<sequence length="216" mass="24745">MMIKNIFQLIPRKNGKVLTYNPFKLFPLLIDSYRFGTKYGSDLKLNTGDKSPDFNLPNLYGKNVNLYSSLEQTKVILIFYRGGWCPFCNLQLRQYQNMTSQFNEYGAKIIAISPEIPDRELTDDEKTDLKFEVLSDVGNSVAKKFTGILKYEGKSAERLRELGIDLNELNQSESREVPIPAVFIIDQNRKIIFAKSEGGDYKKRVEPQEVLALLKG</sequence>